<dbReference type="InterPro" id="IPR053160">
    <property type="entry name" value="MFS_DHA3_Transporter"/>
</dbReference>
<dbReference type="Gene3D" id="1.20.1250.20">
    <property type="entry name" value="MFS general substrate transporter like domains"/>
    <property type="match status" value="1"/>
</dbReference>
<dbReference type="PANTHER" id="PTHR23530:SF1">
    <property type="entry name" value="PERMEASE, MAJOR FACILITATOR SUPERFAMILY-RELATED"/>
    <property type="match status" value="1"/>
</dbReference>
<gene>
    <name evidence="2" type="ORF">ACFO0B_17840</name>
</gene>
<feature type="transmembrane region" description="Helical" evidence="1">
    <location>
        <begin position="146"/>
        <end position="164"/>
    </location>
</feature>
<evidence type="ECO:0000256" key="1">
    <source>
        <dbReference type="SAM" id="Phobius"/>
    </source>
</evidence>
<reference evidence="3" key="1">
    <citation type="journal article" date="2019" name="Int. J. Syst. Evol. Microbiol.">
        <title>The Global Catalogue of Microorganisms (GCM) 10K type strain sequencing project: providing services to taxonomists for standard genome sequencing and annotation.</title>
        <authorList>
            <consortium name="The Broad Institute Genomics Platform"/>
            <consortium name="The Broad Institute Genome Sequencing Center for Infectious Disease"/>
            <person name="Wu L."/>
            <person name="Ma J."/>
        </authorList>
    </citation>
    <scope>NUCLEOTIDE SEQUENCE [LARGE SCALE GENOMIC DNA]</scope>
    <source>
        <strain evidence="3">CGMCC 4.7330</strain>
    </source>
</reference>
<dbReference type="InterPro" id="IPR011701">
    <property type="entry name" value="MFS"/>
</dbReference>
<dbReference type="SUPFAM" id="SSF103473">
    <property type="entry name" value="MFS general substrate transporter"/>
    <property type="match status" value="1"/>
</dbReference>
<organism evidence="2 3">
    <name type="scientific">Nocardia jiangsuensis</name>
    <dbReference type="NCBI Taxonomy" id="1691563"/>
    <lineage>
        <taxon>Bacteria</taxon>
        <taxon>Bacillati</taxon>
        <taxon>Actinomycetota</taxon>
        <taxon>Actinomycetes</taxon>
        <taxon>Mycobacteriales</taxon>
        <taxon>Nocardiaceae</taxon>
        <taxon>Nocardia</taxon>
    </lineage>
</organism>
<name>A0ABV8DWH9_9NOCA</name>
<feature type="transmembrane region" description="Helical" evidence="1">
    <location>
        <begin position="404"/>
        <end position="422"/>
    </location>
</feature>
<dbReference type="Pfam" id="PF07690">
    <property type="entry name" value="MFS_1"/>
    <property type="match status" value="1"/>
</dbReference>
<comment type="caution">
    <text evidence="2">The sequence shown here is derived from an EMBL/GenBank/DDBJ whole genome shotgun (WGS) entry which is preliminary data.</text>
</comment>
<evidence type="ECO:0000313" key="2">
    <source>
        <dbReference type="EMBL" id="MFC3963857.1"/>
    </source>
</evidence>
<accession>A0ABV8DWH9</accession>
<feature type="transmembrane region" description="Helical" evidence="1">
    <location>
        <begin position="307"/>
        <end position="326"/>
    </location>
</feature>
<feature type="transmembrane region" description="Helical" evidence="1">
    <location>
        <begin position="77"/>
        <end position="96"/>
    </location>
</feature>
<dbReference type="RefSeq" id="WP_378613588.1">
    <property type="nucleotide sequence ID" value="NZ_JBHSAX010000014.1"/>
</dbReference>
<keyword evidence="3" id="KW-1185">Reference proteome</keyword>
<sequence length="426" mass="42997">MLGRAERGRTEAGLALRAVLYTGTREFVPYYALYAVFFADHGLSTAQISSLLALWSGTAFLLEVPSGAWADAYSRRALLILSGLLLVAGFGVWTVWPGYLGFAVGFVVWGAAGALSSGTFEALLYDELTALGAAGRYPVILGRTRAAGEFAVVVAILAAAPLYAWGGYALVGWVSTGLAAVHTLAACALPAAPRVVGVGDVPEDGDEIECPPAEASIPSDSTSGVGRWIAMLRSGLGEALTHRKVRRGVLLGAALYGITSYDEYFGLLAEAGGAATAVVPLLVGVTVVGSLLGALAAGRTEGRSGRVLGALVGAGALLLAAGSVLAGSVGGAVAVVTGFLAIAVGYGVGVNAEVVADARLQEAIDGPARATVTSVSGLLSEVVALAVFGFVALATAVLSLATTMALLGLAVLAIAAVTPRWLPSRR</sequence>
<keyword evidence="1" id="KW-0472">Membrane</keyword>
<keyword evidence="1" id="KW-0812">Transmembrane</keyword>
<feature type="transmembrane region" description="Helical" evidence="1">
    <location>
        <begin position="274"/>
        <end position="295"/>
    </location>
</feature>
<evidence type="ECO:0000313" key="3">
    <source>
        <dbReference type="Proteomes" id="UP001595696"/>
    </source>
</evidence>
<dbReference type="EMBL" id="JBHSAX010000014">
    <property type="protein sequence ID" value="MFC3963857.1"/>
    <property type="molecule type" value="Genomic_DNA"/>
</dbReference>
<dbReference type="PANTHER" id="PTHR23530">
    <property type="entry name" value="TRANSPORT PROTEIN-RELATED"/>
    <property type="match status" value="1"/>
</dbReference>
<protein>
    <submittedName>
        <fullName evidence="2">MFS transporter</fullName>
    </submittedName>
</protein>
<proteinExistence type="predicted"/>
<keyword evidence="1" id="KW-1133">Transmembrane helix</keyword>
<dbReference type="InterPro" id="IPR036259">
    <property type="entry name" value="MFS_trans_sf"/>
</dbReference>
<feature type="transmembrane region" description="Helical" evidence="1">
    <location>
        <begin position="102"/>
        <end position="125"/>
    </location>
</feature>
<feature type="transmembrane region" description="Helical" evidence="1">
    <location>
        <begin position="332"/>
        <end position="356"/>
    </location>
</feature>
<feature type="transmembrane region" description="Helical" evidence="1">
    <location>
        <begin position="377"/>
        <end position="398"/>
    </location>
</feature>
<dbReference type="Proteomes" id="UP001595696">
    <property type="component" value="Unassembled WGS sequence"/>
</dbReference>